<evidence type="ECO:0000313" key="1">
    <source>
        <dbReference type="EMBL" id="QTE21870.1"/>
    </source>
</evidence>
<sequence length="117" mass="13418">MENYLKHKNYIGSVEFSAEDDILFGKIIGINDLVTYEAASVKELKKSFIEAVDDYLETCKSIGKNPDKFFKGVFNVRTPNTVHRRLAILAEKNKMKLNEVVNKAFDFLINNEDQVLN</sequence>
<dbReference type="InterPro" id="IPR035069">
    <property type="entry name" value="TTHA1013/TTHA0281-like"/>
</dbReference>
<accession>A0A975H8P3</accession>
<dbReference type="Pfam" id="PF05534">
    <property type="entry name" value="HicB"/>
    <property type="match status" value="1"/>
</dbReference>
<proteinExistence type="predicted"/>
<dbReference type="KEGG" id="pcea:J3359_13735"/>
<organism evidence="1 2">
    <name type="scientific">Polaribacter cellanae</name>
    <dbReference type="NCBI Taxonomy" id="2818493"/>
    <lineage>
        <taxon>Bacteria</taxon>
        <taxon>Pseudomonadati</taxon>
        <taxon>Bacteroidota</taxon>
        <taxon>Flavobacteriia</taxon>
        <taxon>Flavobacteriales</taxon>
        <taxon>Flavobacteriaceae</taxon>
    </lineage>
</organism>
<dbReference type="EMBL" id="CP071869">
    <property type="protein sequence ID" value="QTE21870.1"/>
    <property type="molecule type" value="Genomic_DNA"/>
</dbReference>
<evidence type="ECO:0000313" key="2">
    <source>
        <dbReference type="Proteomes" id="UP000663920"/>
    </source>
</evidence>
<dbReference type="SUPFAM" id="SSF143100">
    <property type="entry name" value="TTHA1013/TTHA0281-like"/>
    <property type="match status" value="1"/>
</dbReference>
<dbReference type="InterPro" id="IPR008651">
    <property type="entry name" value="Uncharacterised_HicB"/>
</dbReference>
<reference evidence="1 2" key="1">
    <citation type="submission" date="2021-03" db="EMBL/GenBank/DDBJ databases">
        <title>Complete genome of Polaribacter_sp.SM13.</title>
        <authorList>
            <person name="Jeong S.W."/>
            <person name="Bae J.W."/>
        </authorList>
    </citation>
    <scope>NUCLEOTIDE SEQUENCE [LARGE SCALE GENOMIC DNA]</scope>
    <source>
        <strain evidence="1 2">SM13</strain>
    </source>
</reference>
<dbReference type="Proteomes" id="UP000663920">
    <property type="component" value="Chromosome"/>
</dbReference>
<dbReference type="RefSeq" id="WP_208077411.1">
    <property type="nucleotide sequence ID" value="NZ_CP071869.1"/>
</dbReference>
<dbReference type="AlphaFoldDB" id="A0A975H8P3"/>
<protein>
    <submittedName>
        <fullName evidence="1">Type II toxin-antitoxin system HicB family antitoxin</fullName>
    </submittedName>
</protein>
<keyword evidence="2" id="KW-1185">Reference proteome</keyword>
<name>A0A975H8P3_9FLAO</name>
<gene>
    <name evidence="1" type="ORF">J3359_13735</name>
</gene>